<reference evidence="1 2" key="1">
    <citation type="journal article" date="2009" name="Appl. Environ. Microbiol.">
        <title>Novel features of the polysaccharide-digesting gliding bacterium Flavobacterium johnsoniae as revealed by genome sequence analysis.</title>
        <authorList>
            <person name="McBride M.J."/>
            <person name="Xie G."/>
            <person name="Martens E.C."/>
            <person name="Lapidus A."/>
            <person name="Henrissat B."/>
            <person name="Rhodes R.G."/>
            <person name="Goltsman E."/>
            <person name="Wang W."/>
            <person name="Xu J."/>
            <person name="Hunnicutt D.W."/>
            <person name="Staroscik A.M."/>
            <person name="Hoover T.R."/>
            <person name="Cheng Y.Q."/>
            <person name="Stein J.L."/>
        </authorList>
    </citation>
    <scope>NUCLEOTIDE SEQUENCE [LARGE SCALE GENOMIC DNA]</scope>
    <source>
        <strain evidence="2">ATCC 17061 / DSM 2064 / JCM 8514 / BCRC 14874 / CCUG 350202 / NBRC 14942 / NCIMB 11054 / UW101</strain>
    </source>
</reference>
<gene>
    <name evidence="1" type="ordered locus">Fjoh_0895</name>
</gene>
<accession>A5FLI7</accession>
<dbReference type="EMBL" id="CP000685">
    <property type="protein sequence ID" value="ABQ03929.1"/>
    <property type="molecule type" value="Genomic_DNA"/>
</dbReference>
<dbReference type="GeneID" id="31763766"/>
<dbReference type="eggNOG" id="ENOG5032S5E">
    <property type="taxonomic scope" value="Bacteria"/>
</dbReference>
<sequence length="299" mass="34421">MIRNPFDVIKNSTSNHYGRYYCIGNRKECYHFEEDGAIIIPWNKSKDINLETEILRLIPITKTDKTKLPNFVTKLKKLRFLQIPIPMLSRENVTLTPELEILLLINSNHNLQSDVKWDGIESINSLKSIIFQNEFGSNNCIDQLTGFNINNYNLDYLNFDLLKNGNLLKNIEPNNSLKTVVISNIGNFNITDYLPKNIEEIGIITSGNKFDLNNLIHFSNLKSIFLNGVKSEVDCSIFSKMNNLTTLNIINSKNIKNTHTIIENPFLKNITFLNCGKPFRGLINNFDSFKYETLDIKFS</sequence>
<keyword evidence="2" id="KW-1185">Reference proteome</keyword>
<dbReference type="Proteomes" id="UP000006694">
    <property type="component" value="Chromosome"/>
</dbReference>
<dbReference type="AlphaFoldDB" id="A5FLI7"/>
<organism evidence="1 2">
    <name type="scientific">Flavobacterium johnsoniae (strain ATCC 17061 / DSM 2064 / JCM 8514 / BCRC 14874 / CCUG 350202 / NBRC 14942 / NCIMB 11054 / UW101)</name>
    <name type="common">Cytophaga johnsonae</name>
    <dbReference type="NCBI Taxonomy" id="376686"/>
    <lineage>
        <taxon>Bacteria</taxon>
        <taxon>Pseudomonadati</taxon>
        <taxon>Bacteroidota</taxon>
        <taxon>Flavobacteriia</taxon>
        <taxon>Flavobacteriales</taxon>
        <taxon>Flavobacteriaceae</taxon>
        <taxon>Flavobacterium</taxon>
    </lineage>
</organism>
<evidence type="ECO:0000313" key="1">
    <source>
        <dbReference type="EMBL" id="ABQ03929.1"/>
    </source>
</evidence>
<name>A5FLI7_FLAJ1</name>
<dbReference type="STRING" id="376686.Fjoh_0895"/>
<dbReference type="OrthoDB" id="637965at2"/>
<dbReference type="HOGENOM" id="CLU_911259_0_0_10"/>
<dbReference type="RefSeq" id="WP_012022982.1">
    <property type="nucleotide sequence ID" value="NC_009441.1"/>
</dbReference>
<evidence type="ECO:0000313" key="2">
    <source>
        <dbReference type="Proteomes" id="UP000006694"/>
    </source>
</evidence>
<proteinExistence type="predicted"/>
<dbReference type="KEGG" id="fjo:Fjoh_0895"/>
<protein>
    <submittedName>
        <fullName evidence="1">Uncharacterized protein</fullName>
    </submittedName>
</protein>